<dbReference type="InterPro" id="IPR006530">
    <property type="entry name" value="YD"/>
</dbReference>
<dbReference type="Pfam" id="PF05593">
    <property type="entry name" value="RHS_repeat"/>
    <property type="match status" value="2"/>
</dbReference>
<protein>
    <recommendedName>
        <fullName evidence="7">Type IV secretion protein Rhs</fullName>
    </recommendedName>
</protein>
<dbReference type="PRINTS" id="PR00394">
    <property type="entry name" value="RHSPROTEIN"/>
</dbReference>
<proteinExistence type="predicted"/>
<dbReference type="InterPro" id="IPR056823">
    <property type="entry name" value="TEN-like_YD-shell"/>
</dbReference>
<dbReference type="Proteomes" id="UP000075604">
    <property type="component" value="Unassembled WGS sequence"/>
</dbReference>
<evidence type="ECO:0000313" key="6">
    <source>
        <dbReference type="Proteomes" id="UP000075604"/>
    </source>
</evidence>
<dbReference type="InterPro" id="IPR045351">
    <property type="entry name" value="DUF6531"/>
</dbReference>
<evidence type="ECO:0008006" key="7">
    <source>
        <dbReference type="Google" id="ProtNLM"/>
    </source>
</evidence>
<organism evidence="5 6">
    <name type="scientific">Sorangium cellulosum</name>
    <name type="common">Polyangium cellulosum</name>
    <dbReference type="NCBI Taxonomy" id="56"/>
    <lineage>
        <taxon>Bacteria</taxon>
        <taxon>Pseudomonadati</taxon>
        <taxon>Myxococcota</taxon>
        <taxon>Polyangia</taxon>
        <taxon>Polyangiales</taxon>
        <taxon>Polyangiaceae</taxon>
        <taxon>Sorangium</taxon>
    </lineage>
</organism>
<dbReference type="Pfam" id="PF20148">
    <property type="entry name" value="DUF6531"/>
    <property type="match status" value="1"/>
</dbReference>
<feature type="region of interest" description="Disordered" evidence="2">
    <location>
        <begin position="91"/>
        <end position="115"/>
    </location>
</feature>
<feature type="domain" description="Teneurin-like YD-shell" evidence="4">
    <location>
        <begin position="956"/>
        <end position="1186"/>
    </location>
</feature>
<dbReference type="Gene3D" id="2.180.10.10">
    <property type="entry name" value="RHS repeat-associated core"/>
    <property type="match status" value="3"/>
</dbReference>
<evidence type="ECO:0000313" key="5">
    <source>
        <dbReference type="EMBL" id="KYF60264.1"/>
    </source>
</evidence>
<dbReference type="NCBIfam" id="TIGR01643">
    <property type="entry name" value="YD_repeat_2x"/>
    <property type="match status" value="9"/>
</dbReference>
<gene>
    <name evidence="5" type="ORF">BE04_26020</name>
</gene>
<dbReference type="CDD" id="cd14740">
    <property type="entry name" value="PAAR_4"/>
    <property type="match status" value="1"/>
</dbReference>
<keyword evidence="1" id="KW-0677">Repeat</keyword>
<dbReference type="InterPro" id="IPR050708">
    <property type="entry name" value="T6SS_VgrG/RHS"/>
</dbReference>
<dbReference type="NCBIfam" id="TIGR03696">
    <property type="entry name" value="Rhs_assc_core"/>
    <property type="match status" value="1"/>
</dbReference>
<evidence type="ECO:0000259" key="3">
    <source>
        <dbReference type="Pfam" id="PF20148"/>
    </source>
</evidence>
<feature type="domain" description="DUF6531" evidence="3">
    <location>
        <begin position="220"/>
        <end position="293"/>
    </location>
</feature>
<sequence length="1370" mass="150516">WLDLVVGVDIHFEMVPTPALVPIPFPHPFVGLIFDPAGLAVSLALSNAIGMALGGSFKGPVLVNGMPATNTGTEAKNSMVLPHFVIPPGTRWTPMPKAPKPPTKPGAPPAAPDSPVAPAGDAVIIMGSKTVFAMGGNFARLGDRAMSCSEPVRLPSSAIVAIPKGAPVLVGGPPAIDWFAAVTAFIRTKSVANALHGLVGRIKSVRLRNLLHFAVCTLTGHPVDVASGRVMTRSMDFELPGPLPLRFERQYASSWSDRDGPLGPGWSHALDQAVWIEPGCVVLRTDDGREIEFDTMGLRDHVMRPGDEVFEPTCGLALRSLGEFRWEVRSLQGYVWRFEPLPVSPTMGRLVSIAHPQGPTIRLSYDDSSRLAWVHDCDGRVVRFHHDARGRLTGIDLPHPSASGFVPHVRYHYDEQGDLVAVTDALGRSTRYAYENHLLVRETDRNGFSFYFGYDGLGPEAYCVRTWGDGGVFDHELTYDKRNKLTVVTDSLGHATVWRFNAVGLPIERIDALGGTTSWEYDERTLLRTLEKDAVGRETRWTYDPRGLCTGMRLPDGAEITVVYDDHARRIAAKDATGGEWRWGYDRHGALAWSRDPVGRTIQYASDDGRLTRLYSVEDGDAAFAHDARAGVRTVRRSNGRTETVEFDRRGRPIRVRDARGVALELHYDALGRIVEARKPTGTRRWSYDGEGSVLEIADGRQHTTLRYSGFRWLASRTDVGGTRRLEYDTEGRLAAIVNEAGERWELERDPIGRIVAQIDFAGRRWTCKRNGVGDIVAIVRPSGMRVDRELDSMGRTVVERFSDGAVRSFEWDAAGLLRSASNANGRIELDRDALGRVVCERQDGVAVHSEYGVGGRIGLRTDLGLSIEIERRLDGWPRSVRAGAGAARLEVELVDLEGGQGSTFSSGAAVVALRSPEGLPTRLDLRDSRGWHRGIDYRYRDRRLAAIDDDQRGPTRIGYDRRGRPIQTERGDAVCVRTFDEAGNVYARLDREDRRYGSGGRLERMGADEVVHDRDGNVIERRTPAGVWRYEYDGAGLLVAVQRPGGDRVELGYDAIGRRIRKRTSAGEVRWLWDGSAPLQESAGDEGTTSWVFVPGTSVPMGRLRGAEAWGIATDERGSPQAVFDGGGRVLWSGALDLWGAPEADDGAPPIPWRFQGQLADPDTGLYHQRYRAYDPETGAYLMPDPIGVLGGLRPYGYVEDPLFDFDPLGLARCGPDEQPANSALIMLSNKHAAIRVVTEKGHMTSQLLMAVDDELFERLLKQAEREGPSAFNGHPTVVSAGLSDFEPHRSFVVFFESPEAAEAALKAQREALGSGGRYKLGENSCVTHVEDVLRAGGIDSNHGFMNSPTAGSFLGHVENVLNGVPQWW</sequence>
<reference evidence="5 6" key="1">
    <citation type="submission" date="2014-02" db="EMBL/GenBank/DDBJ databases">
        <title>The small core and large imbalanced accessory genome model reveals a collaborative survival strategy of Sorangium cellulosum strains in nature.</title>
        <authorList>
            <person name="Han K."/>
            <person name="Peng R."/>
            <person name="Blom J."/>
            <person name="Li Y.-Z."/>
        </authorList>
    </citation>
    <scope>NUCLEOTIDE SEQUENCE [LARGE SCALE GENOMIC DNA]</scope>
    <source>
        <strain evidence="5 6">So0157-18</strain>
    </source>
</reference>
<evidence type="ECO:0000256" key="1">
    <source>
        <dbReference type="ARBA" id="ARBA00022737"/>
    </source>
</evidence>
<evidence type="ECO:0000259" key="4">
    <source>
        <dbReference type="Pfam" id="PF25023"/>
    </source>
</evidence>
<name>A0A150PX27_SORCE</name>
<evidence type="ECO:0000256" key="2">
    <source>
        <dbReference type="SAM" id="MobiDB-lite"/>
    </source>
</evidence>
<dbReference type="EMBL" id="JELX01000997">
    <property type="protein sequence ID" value="KYF60264.1"/>
    <property type="molecule type" value="Genomic_DNA"/>
</dbReference>
<feature type="non-terminal residue" evidence="5">
    <location>
        <position position="1"/>
    </location>
</feature>
<feature type="domain" description="Teneurin-like YD-shell" evidence="4">
    <location>
        <begin position="628"/>
        <end position="811"/>
    </location>
</feature>
<dbReference type="InterPro" id="IPR022385">
    <property type="entry name" value="Rhs_assc_core"/>
</dbReference>
<feature type="compositionally biased region" description="Pro residues" evidence="2">
    <location>
        <begin position="96"/>
        <end position="112"/>
    </location>
</feature>
<dbReference type="PANTHER" id="PTHR32305">
    <property type="match status" value="1"/>
</dbReference>
<dbReference type="PANTHER" id="PTHR32305:SF15">
    <property type="entry name" value="PROTEIN RHSA-RELATED"/>
    <property type="match status" value="1"/>
</dbReference>
<dbReference type="InterPro" id="IPR031325">
    <property type="entry name" value="RHS_repeat"/>
</dbReference>
<dbReference type="Pfam" id="PF25023">
    <property type="entry name" value="TEN_YD-shell"/>
    <property type="match status" value="2"/>
</dbReference>
<comment type="caution">
    <text evidence="5">The sequence shown here is derived from an EMBL/GenBank/DDBJ whole genome shotgun (WGS) entry which is preliminary data.</text>
</comment>
<accession>A0A150PX27</accession>